<dbReference type="AlphaFoldDB" id="A0AA38X8U7"/>
<dbReference type="Pfam" id="PF11700">
    <property type="entry name" value="ATG22"/>
    <property type="match status" value="1"/>
</dbReference>
<feature type="transmembrane region" description="Helical" evidence="9">
    <location>
        <begin position="195"/>
        <end position="219"/>
    </location>
</feature>
<gene>
    <name evidence="10" type="ORF">H2200_006772</name>
</gene>
<keyword evidence="3 9" id="KW-0813">Transport</keyword>
<feature type="transmembrane region" description="Helical" evidence="9">
    <location>
        <begin position="135"/>
        <end position="157"/>
    </location>
</feature>
<keyword evidence="5 9" id="KW-1133">Transmembrane helix</keyword>
<feature type="transmembrane region" description="Helical" evidence="9">
    <location>
        <begin position="294"/>
        <end position="313"/>
    </location>
</feature>
<dbReference type="GO" id="GO:0006914">
    <property type="term" value="P:autophagy"/>
    <property type="evidence" value="ECO:0007669"/>
    <property type="project" value="UniProtKB-KW"/>
</dbReference>
<evidence type="ECO:0000256" key="4">
    <source>
        <dbReference type="ARBA" id="ARBA00022692"/>
    </source>
</evidence>
<dbReference type="EMBL" id="JAPDRK010000009">
    <property type="protein sequence ID" value="KAJ9609001.1"/>
    <property type="molecule type" value="Genomic_DNA"/>
</dbReference>
<keyword evidence="7 9" id="KW-0472">Membrane</keyword>
<dbReference type="InterPro" id="IPR024671">
    <property type="entry name" value="Atg22-like"/>
</dbReference>
<evidence type="ECO:0000256" key="2">
    <source>
        <dbReference type="ARBA" id="ARBA00006978"/>
    </source>
</evidence>
<dbReference type="Proteomes" id="UP001172673">
    <property type="component" value="Unassembled WGS sequence"/>
</dbReference>
<comment type="subcellular location">
    <subcellularLocation>
        <location evidence="1 9">Vacuole membrane</location>
        <topology evidence="1 9">Multi-pass membrane protein</topology>
    </subcellularLocation>
</comment>
<feature type="transmembrane region" description="Helical" evidence="9">
    <location>
        <begin position="402"/>
        <end position="424"/>
    </location>
</feature>
<dbReference type="InterPro" id="IPR050495">
    <property type="entry name" value="ATG22/LtaA_families"/>
</dbReference>
<feature type="transmembrane region" description="Helical" evidence="9">
    <location>
        <begin position="231"/>
        <end position="254"/>
    </location>
</feature>
<dbReference type="InterPro" id="IPR036259">
    <property type="entry name" value="MFS_trans_sf"/>
</dbReference>
<dbReference type="GO" id="GO:0005774">
    <property type="term" value="C:vacuolar membrane"/>
    <property type="evidence" value="ECO:0007669"/>
    <property type="project" value="UniProtKB-SubCell"/>
</dbReference>
<comment type="similarity">
    <text evidence="2 9">Belongs to the ATG22 family.</text>
</comment>
<sequence>MSFPLLASWRRESAYYTYLYCQFLIGVPYFIFNTYVLYQIQVVGFLIGTDVDGQPCTTYCIVPWGGTRLDLNTVLLYMNALGFPLGGALMIILSAYSDFWDQKHLLITICFVLTGALSIPVYWLQHFTVSDFQYLSGIAITFGIATMITGSLLNVYVPYCMRNADAANTGTDLLHDAPMKRIGNEDNTRGRSYGFVMSILGSVTNYVGSILMLVLGIILSRTLSGNAAQTAGLLITTIVGFLTVVGSAVAYRGFPPIPARPRSKGNWFRPILELFKPFNDLVVRKNMSALLVSYTVYTDCTIAISSVVSQLFLAEIHPSALEWSLYSLAASLTGLLCPLIFLWIRPWVKVRLETWLLGGYILILVIPVWGCVGLANVDLGFKVWVNYVASGPLQNSTHELRFPIVISLVFLIVSIVVEICRGTLSAFEIDRKRWKCVDKATFANSTASTITDRGSKESVDICNKA</sequence>
<feature type="transmembrane region" description="Helical" evidence="9">
    <location>
        <begin position="356"/>
        <end position="377"/>
    </location>
</feature>
<keyword evidence="9" id="KW-0926">Vacuole</keyword>
<dbReference type="SUPFAM" id="SSF103473">
    <property type="entry name" value="MFS general substrate transporter"/>
    <property type="match status" value="1"/>
</dbReference>
<evidence type="ECO:0000256" key="1">
    <source>
        <dbReference type="ARBA" id="ARBA00004128"/>
    </source>
</evidence>
<name>A0AA38X8U7_9EURO</name>
<evidence type="ECO:0000313" key="11">
    <source>
        <dbReference type="Proteomes" id="UP001172673"/>
    </source>
</evidence>
<evidence type="ECO:0000256" key="6">
    <source>
        <dbReference type="ARBA" id="ARBA00023006"/>
    </source>
</evidence>
<evidence type="ECO:0000256" key="5">
    <source>
        <dbReference type="ARBA" id="ARBA00022989"/>
    </source>
</evidence>
<dbReference type="PANTHER" id="PTHR23519">
    <property type="entry name" value="AUTOPHAGY-RELATED PROTEIN 22"/>
    <property type="match status" value="1"/>
</dbReference>
<feature type="transmembrane region" description="Helical" evidence="9">
    <location>
        <begin position="74"/>
        <end position="93"/>
    </location>
</feature>
<evidence type="ECO:0000256" key="9">
    <source>
        <dbReference type="RuleBase" id="RU363073"/>
    </source>
</evidence>
<protein>
    <recommendedName>
        <fullName evidence="9">Autophagy-related protein</fullName>
    </recommendedName>
</protein>
<accession>A0AA38X8U7</accession>
<reference evidence="10" key="1">
    <citation type="submission" date="2022-10" db="EMBL/GenBank/DDBJ databases">
        <title>Culturing micro-colonial fungi from biological soil crusts in the Mojave desert and describing Neophaeococcomyces mojavensis, and introducing the new genera and species Taxawa tesnikishii.</title>
        <authorList>
            <person name="Kurbessoian T."/>
            <person name="Stajich J.E."/>
        </authorList>
    </citation>
    <scope>NUCLEOTIDE SEQUENCE</scope>
    <source>
        <strain evidence="10">TK_41</strain>
    </source>
</reference>
<evidence type="ECO:0000256" key="3">
    <source>
        <dbReference type="ARBA" id="ARBA00022448"/>
    </source>
</evidence>
<evidence type="ECO:0000256" key="8">
    <source>
        <dbReference type="ARBA" id="ARBA00024801"/>
    </source>
</evidence>
<keyword evidence="11" id="KW-1185">Reference proteome</keyword>
<comment type="caution">
    <text evidence="10">The sequence shown here is derived from an EMBL/GenBank/DDBJ whole genome shotgun (WGS) entry which is preliminary data.</text>
</comment>
<organism evidence="10 11">
    <name type="scientific">Cladophialophora chaetospira</name>
    <dbReference type="NCBI Taxonomy" id="386627"/>
    <lineage>
        <taxon>Eukaryota</taxon>
        <taxon>Fungi</taxon>
        <taxon>Dikarya</taxon>
        <taxon>Ascomycota</taxon>
        <taxon>Pezizomycotina</taxon>
        <taxon>Eurotiomycetes</taxon>
        <taxon>Chaetothyriomycetidae</taxon>
        <taxon>Chaetothyriales</taxon>
        <taxon>Herpotrichiellaceae</taxon>
        <taxon>Cladophialophora</taxon>
    </lineage>
</organism>
<dbReference type="PANTHER" id="PTHR23519:SF2">
    <property type="entry name" value="AUTOPHAGY-RELATED PROTEIN 22"/>
    <property type="match status" value="1"/>
</dbReference>
<dbReference type="GO" id="GO:0032974">
    <property type="term" value="P:amino acid transmembrane export from vacuole"/>
    <property type="evidence" value="ECO:0007669"/>
    <property type="project" value="TreeGrafter"/>
</dbReference>
<comment type="function">
    <text evidence="8 9">Vacuolar effluxer which mediate the efflux of amino acids resulting from autophagic degradation. The release of autophagic amino acids allows the maintenance of protein synthesis and viability during nitrogen starvation.</text>
</comment>
<feature type="transmembrane region" description="Helical" evidence="9">
    <location>
        <begin position="105"/>
        <end position="123"/>
    </location>
</feature>
<keyword evidence="6 9" id="KW-0072">Autophagy</keyword>
<keyword evidence="9" id="KW-0029">Amino-acid transport</keyword>
<proteinExistence type="inferred from homology"/>
<feature type="transmembrane region" description="Helical" evidence="9">
    <location>
        <begin position="15"/>
        <end position="38"/>
    </location>
</feature>
<feature type="transmembrane region" description="Helical" evidence="9">
    <location>
        <begin position="325"/>
        <end position="344"/>
    </location>
</feature>
<keyword evidence="4 9" id="KW-0812">Transmembrane</keyword>
<evidence type="ECO:0000256" key="7">
    <source>
        <dbReference type="ARBA" id="ARBA00023136"/>
    </source>
</evidence>
<evidence type="ECO:0000313" key="10">
    <source>
        <dbReference type="EMBL" id="KAJ9609001.1"/>
    </source>
</evidence>